<feature type="region of interest" description="Disordered" evidence="5">
    <location>
        <begin position="1"/>
        <end position="89"/>
    </location>
</feature>
<proteinExistence type="predicted"/>
<keyword evidence="2 6" id="KW-0812">Transmembrane</keyword>
<evidence type="ECO:0000256" key="2">
    <source>
        <dbReference type="ARBA" id="ARBA00022692"/>
    </source>
</evidence>
<name>A0A9P5LBK9_9HYPO</name>
<sequence length="195" mass="20763">MHSQGRPRSNSAISLDELDLHSHSRVNHSSSSSGSHGPPSQDQDRDQDQDDHRHEHDPSEPRGAGSAGTAGSEPGDRSETPPPWRKMPVSRLTSAWGSHVSCEVEFASARDHLAVERTFLGYLRTSVMMSMLGTALAQLSVIADDGPGFGYTLAGKPLASACFAFSIATILLGALLFVFFGFMTAIDAVQASPEG</sequence>
<gene>
    <name evidence="8" type="ORF">G7Z17_g10063</name>
</gene>
<dbReference type="PANTHER" id="PTHR34187">
    <property type="entry name" value="FGR18P"/>
    <property type="match status" value="1"/>
</dbReference>
<feature type="compositionally biased region" description="Low complexity" evidence="5">
    <location>
        <begin position="27"/>
        <end position="41"/>
    </location>
</feature>
<feature type="compositionally biased region" description="Basic and acidic residues" evidence="5">
    <location>
        <begin position="42"/>
        <end position="60"/>
    </location>
</feature>
<keyword evidence="3 6" id="KW-1133">Transmembrane helix</keyword>
<dbReference type="OrthoDB" id="199599at2759"/>
<keyword evidence="9" id="KW-1185">Reference proteome</keyword>
<keyword evidence="4 6" id="KW-0472">Membrane</keyword>
<comment type="subcellular location">
    <subcellularLocation>
        <location evidence="1">Endomembrane system</location>
        <topology evidence="1">Multi-pass membrane protein</topology>
    </subcellularLocation>
</comment>
<evidence type="ECO:0000256" key="6">
    <source>
        <dbReference type="SAM" id="Phobius"/>
    </source>
</evidence>
<feature type="transmembrane region" description="Helical" evidence="6">
    <location>
        <begin position="163"/>
        <end position="186"/>
    </location>
</feature>
<organism evidence="8 9">
    <name type="scientific">Cylindrodendrum hubeiense</name>
    <dbReference type="NCBI Taxonomy" id="595255"/>
    <lineage>
        <taxon>Eukaryota</taxon>
        <taxon>Fungi</taxon>
        <taxon>Dikarya</taxon>
        <taxon>Ascomycota</taxon>
        <taxon>Pezizomycotina</taxon>
        <taxon>Sordariomycetes</taxon>
        <taxon>Hypocreomycetidae</taxon>
        <taxon>Hypocreales</taxon>
        <taxon>Nectriaceae</taxon>
        <taxon>Cylindrodendrum</taxon>
    </lineage>
</organism>
<accession>A0A9P5LBK9</accession>
<comment type="caution">
    <text evidence="8">The sequence shown here is derived from an EMBL/GenBank/DDBJ whole genome shotgun (WGS) entry which is preliminary data.</text>
</comment>
<protein>
    <recommendedName>
        <fullName evidence="7">DUF202 domain-containing protein</fullName>
    </recommendedName>
</protein>
<evidence type="ECO:0000259" key="7">
    <source>
        <dbReference type="Pfam" id="PF02656"/>
    </source>
</evidence>
<evidence type="ECO:0000313" key="8">
    <source>
        <dbReference type="EMBL" id="KAF7544291.1"/>
    </source>
</evidence>
<dbReference type="AlphaFoldDB" id="A0A9P5LBK9"/>
<dbReference type="InterPro" id="IPR052053">
    <property type="entry name" value="IM_YidH-like"/>
</dbReference>
<reference evidence="8" key="1">
    <citation type="submission" date="2020-03" db="EMBL/GenBank/DDBJ databases">
        <title>Draft Genome Sequence of Cylindrodendrum hubeiense.</title>
        <authorList>
            <person name="Buettner E."/>
            <person name="Kellner H."/>
        </authorList>
    </citation>
    <scope>NUCLEOTIDE SEQUENCE</scope>
    <source>
        <strain evidence="8">IHI 201604</strain>
    </source>
</reference>
<evidence type="ECO:0000256" key="5">
    <source>
        <dbReference type="SAM" id="MobiDB-lite"/>
    </source>
</evidence>
<dbReference type="PANTHER" id="PTHR34187:SF1">
    <property type="entry name" value="DUF202 DOMAIN-CONTAINING PROTEIN"/>
    <property type="match status" value="1"/>
</dbReference>
<dbReference type="Pfam" id="PF02656">
    <property type="entry name" value="DUF202"/>
    <property type="match status" value="1"/>
</dbReference>
<dbReference type="GO" id="GO:0012505">
    <property type="term" value="C:endomembrane system"/>
    <property type="evidence" value="ECO:0007669"/>
    <property type="project" value="UniProtKB-SubCell"/>
</dbReference>
<feature type="transmembrane region" description="Helical" evidence="6">
    <location>
        <begin position="119"/>
        <end position="143"/>
    </location>
</feature>
<evidence type="ECO:0000256" key="1">
    <source>
        <dbReference type="ARBA" id="ARBA00004127"/>
    </source>
</evidence>
<feature type="domain" description="DUF202" evidence="7">
    <location>
        <begin position="110"/>
        <end position="175"/>
    </location>
</feature>
<dbReference type="EMBL" id="JAANBB010000312">
    <property type="protein sequence ID" value="KAF7544291.1"/>
    <property type="molecule type" value="Genomic_DNA"/>
</dbReference>
<feature type="compositionally biased region" description="Polar residues" evidence="5">
    <location>
        <begin position="1"/>
        <end position="13"/>
    </location>
</feature>
<evidence type="ECO:0000256" key="3">
    <source>
        <dbReference type="ARBA" id="ARBA00022989"/>
    </source>
</evidence>
<evidence type="ECO:0000256" key="4">
    <source>
        <dbReference type="ARBA" id="ARBA00023136"/>
    </source>
</evidence>
<evidence type="ECO:0000313" key="9">
    <source>
        <dbReference type="Proteomes" id="UP000722485"/>
    </source>
</evidence>
<dbReference type="Proteomes" id="UP000722485">
    <property type="component" value="Unassembled WGS sequence"/>
</dbReference>
<dbReference type="InterPro" id="IPR003807">
    <property type="entry name" value="DUF202"/>
</dbReference>